<dbReference type="EnsemblMetazoa" id="XM_022792103">
    <property type="protein sequence ID" value="XP_022647838"/>
    <property type="gene ID" value="LOC111244735"/>
</dbReference>
<feature type="region of interest" description="Disordered" evidence="1">
    <location>
        <begin position="17"/>
        <end position="97"/>
    </location>
</feature>
<evidence type="ECO:0000313" key="3">
    <source>
        <dbReference type="Proteomes" id="UP000594260"/>
    </source>
</evidence>
<dbReference type="Proteomes" id="UP000594260">
    <property type="component" value="Unplaced"/>
</dbReference>
<feature type="compositionally biased region" description="Polar residues" evidence="1">
    <location>
        <begin position="106"/>
        <end position="123"/>
    </location>
</feature>
<dbReference type="InParanoid" id="A0A7M7JHK0"/>
<protein>
    <submittedName>
        <fullName evidence="2">Uncharacterized protein</fullName>
    </submittedName>
</protein>
<feature type="compositionally biased region" description="Polar residues" evidence="1">
    <location>
        <begin position="30"/>
        <end position="45"/>
    </location>
</feature>
<evidence type="ECO:0000313" key="2">
    <source>
        <dbReference type="EnsemblMetazoa" id="XP_022647838"/>
    </source>
</evidence>
<accession>A0A7M7JHK0</accession>
<sequence length="156" mass="16319">MMCPIVKNNFDIYQTSAVGSPVNPGMASGPGSQSRSRKTSQCSNRSRSHAISPGAGGGCGTSGPTSLSSSPGSDLDERLRSVVSGATDGFHPMANRSRRISRCSEHGTSATSANVVPQSVSSSSLNKFHMRLVDKLRRALRSKDDSALKTTTTTTT</sequence>
<evidence type="ECO:0000256" key="1">
    <source>
        <dbReference type="SAM" id="MobiDB-lite"/>
    </source>
</evidence>
<dbReference type="PANTHER" id="PTHR38338">
    <property type="entry name" value="AGAP013079-PA"/>
    <property type="match status" value="1"/>
</dbReference>
<proteinExistence type="predicted"/>
<dbReference type="OMA" id="NKFHTRL"/>
<dbReference type="OrthoDB" id="6357957at2759"/>
<feature type="region of interest" description="Disordered" evidence="1">
    <location>
        <begin position="104"/>
        <end position="123"/>
    </location>
</feature>
<dbReference type="KEGG" id="vde:111244735"/>
<dbReference type="AlphaFoldDB" id="A0A7M7JHK0"/>
<organism evidence="2 3">
    <name type="scientific">Varroa destructor</name>
    <name type="common">Honeybee mite</name>
    <dbReference type="NCBI Taxonomy" id="109461"/>
    <lineage>
        <taxon>Eukaryota</taxon>
        <taxon>Metazoa</taxon>
        <taxon>Ecdysozoa</taxon>
        <taxon>Arthropoda</taxon>
        <taxon>Chelicerata</taxon>
        <taxon>Arachnida</taxon>
        <taxon>Acari</taxon>
        <taxon>Parasitiformes</taxon>
        <taxon>Mesostigmata</taxon>
        <taxon>Gamasina</taxon>
        <taxon>Dermanyssoidea</taxon>
        <taxon>Varroidae</taxon>
        <taxon>Varroa</taxon>
    </lineage>
</organism>
<keyword evidence="3" id="KW-1185">Reference proteome</keyword>
<dbReference type="GeneID" id="111244735"/>
<name>A0A7M7JHK0_VARDE</name>
<dbReference type="RefSeq" id="XP_022647838.1">
    <property type="nucleotide sequence ID" value="XM_022792103.1"/>
</dbReference>
<dbReference type="PANTHER" id="PTHR38338:SF1">
    <property type="entry name" value="AGAP013079-PA"/>
    <property type="match status" value="1"/>
</dbReference>
<reference evidence="2" key="1">
    <citation type="submission" date="2021-01" db="UniProtKB">
        <authorList>
            <consortium name="EnsemblMetazoa"/>
        </authorList>
    </citation>
    <scope>IDENTIFICATION</scope>
</reference>
<feature type="compositionally biased region" description="Low complexity" evidence="1">
    <location>
        <begin position="62"/>
        <end position="73"/>
    </location>
</feature>